<dbReference type="Proteomes" id="UP001168821">
    <property type="component" value="Unassembled WGS sequence"/>
</dbReference>
<dbReference type="EMBL" id="JALNTZ010000007">
    <property type="protein sequence ID" value="KAJ3646094.1"/>
    <property type="molecule type" value="Genomic_DNA"/>
</dbReference>
<evidence type="ECO:0000313" key="3">
    <source>
        <dbReference type="Proteomes" id="UP001168821"/>
    </source>
</evidence>
<comment type="caution">
    <text evidence="2">The sequence shown here is derived from an EMBL/GenBank/DDBJ whole genome shotgun (WGS) entry which is preliminary data.</text>
</comment>
<name>A0AA38I3V4_9CUCU</name>
<evidence type="ECO:0000259" key="1">
    <source>
        <dbReference type="SMART" id="SM00587"/>
    </source>
</evidence>
<keyword evidence="3" id="KW-1185">Reference proteome</keyword>
<sequence>MCDQNFAKIKKWVEVALKQYDIFNYEIEIEGQTDKGDGFAGDINFIKVFGHTKSGAKKTIYLATKSTKDNEKVREKAPLKEASFKEIFVYDKVRPTFQKFQEERGVEKWIDIMPYCYATDVSDNSEVLIFENLRTEGFQLWNKSLPMTIRHIQLVLEAYGWWHALSFALKIQKPDVFKELVRDNVNMFTYVLTEMKFDVIMEREFQNAMALNENDLDILKHVDYSEEDVMYAFKDMYFEEADYHVILHGDCWNNNFLFKSLDDKTNPSAVRVLDWQCSGLGSPAFDLSHFIYSCVDTEKYPDVKELLKIYYNNFTKYLTLLGCDPEKAFSFEKLIEHWKKFSRFGLFLSCFVIRVCLMETSKVPDFTESIDKDEDLTETLSFGVSTDQEHLRRIRSNFIHYCKNSTQ</sequence>
<organism evidence="2 3">
    <name type="scientific">Zophobas morio</name>
    <dbReference type="NCBI Taxonomy" id="2755281"/>
    <lineage>
        <taxon>Eukaryota</taxon>
        <taxon>Metazoa</taxon>
        <taxon>Ecdysozoa</taxon>
        <taxon>Arthropoda</taxon>
        <taxon>Hexapoda</taxon>
        <taxon>Insecta</taxon>
        <taxon>Pterygota</taxon>
        <taxon>Neoptera</taxon>
        <taxon>Endopterygota</taxon>
        <taxon>Coleoptera</taxon>
        <taxon>Polyphaga</taxon>
        <taxon>Cucujiformia</taxon>
        <taxon>Tenebrionidae</taxon>
        <taxon>Zophobas</taxon>
    </lineage>
</organism>
<dbReference type="SMART" id="SM00587">
    <property type="entry name" value="CHK"/>
    <property type="match status" value="1"/>
</dbReference>
<dbReference type="SUPFAM" id="SSF56112">
    <property type="entry name" value="Protein kinase-like (PK-like)"/>
    <property type="match status" value="1"/>
</dbReference>
<dbReference type="AlphaFoldDB" id="A0AA38I3V4"/>
<gene>
    <name evidence="2" type="ORF">Zmor_023701</name>
</gene>
<reference evidence="2" key="1">
    <citation type="journal article" date="2023" name="G3 (Bethesda)">
        <title>Whole genome assemblies of Zophobas morio and Tenebrio molitor.</title>
        <authorList>
            <person name="Kaur S."/>
            <person name="Stinson S.A."/>
            <person name="diCenzo G.C."/>
        </authorList>
    </citation>
    <scope>NUCLEOTIDE SEQUENCE</scope>
    <source>
        <strain evidence="2">QUZm001</strain>
    </source>
</reference>
<accession>A0AA38I3V4</accession>
<evidence type="ECO:0000313" key="2">
    <source>
        <dbReference type="EMBL" id="KAJ3646094.1"/>
    </source>
</evidence>
<proteinExistence type="predicted"/>
<dbReference type="Gene3D" id="3.90.1200.10">
    <property type="match status" value="1"/>
</dbReference>
<dbReference type="InterPro" id="IPR015897">
    <property type="entry name" value="CHK_kinase-like"/>
</dbReference>
<dbReference type="InterPro" id="IPR011009">
    <property type="entry name" value="Kinase-like_dom_sf"/>
</dbReference>
<feature type="domain" description="CHK kinase-like" evidence="1">
    <location>
        <begin position="128"/>
        <end position="320"/>
    </location>
</feature>
<dbReference type="InterPro" id="IPR004119">
    <property type="entry name" value="EcKL"/>
</dbReference>
<protein>
    <recommendedName>
        <fullName evidence="1">CHK kinase-like domain-containing protein</fullName>
    </recommendedName>
</protein>
<dbReference type="PANTHER" id="PTHR11012:SF30">
    <property type="entry name" value="PROTEIN KINASE-LIKE DOMAIN-CONTAINING"/>
    <property type="match status" value="1"/>
</dbReference>
<dbReference type="Pfam" id="PF02958">
    <property type="entry name" value="EcKL"/>
    <property type="match status" value="1"/>
</dbReference>
<dbReference type="PANTHER" id="PTHR11012">
    <property type="entry name" value="PROTEIN KINASE-LIKE DOMAIN-CONTAINING"/>
    <property type="match status" value="1"/>
</dbReference>